<dbReference type="Proteomes" id="UP000202923">
    <property type="component" value="Genome"/>
</dbReference>
<dbReference type="GeneID" id="29061975"/>
<proteinExistence type="predicted"/>
<dbReference type="PROSITE" id="PS51186">
    <property type="entry name" value="GNAT"/>
    <property type="match status" value="1"/>
</dbReference>
<evidence type="ECO:0000313" key="2">
    <source>
        <dbReference type="EMBL" id="ANZ49483.1"/>
    </source>
</evidence>
<dbReference type="EMBL" id="KX397369">
    <property type="protein sequence ID" value="ANZ49483.1"/>
    <property type="molecule type" value="Genomic_DNA"/>
</dbReference>
<dbReference type="GO" id="GO:0016747">
    <property type="term" value="F:acyltransferase activity, transferring groups other than amino-acyl groups"/>
    <property type="evidence" value="ECO:0007669"/>
    <property type="project" value="InterPro"/>
</dbReference>
<protein>
    <submittedName>
        <fullName evidence="2">Putative GCN5-related N-acetyltransferase</fullName>
    </submittedName>
</protein>
<evidence type="ECO:0000313" key="3">
    <source>
        <dbReference type="Proteomes" id="UP000202923"/>
    </source>
</evidence>
<dbReference type="KEGG" id="vg:29061975"/>
<feature type="domain" description="N-acetyltransferase" evidence="1">
    <location>
        <begin position="142"/>
        <end position="311"/>
    </location>
</feature>
<name>A0A1B2IE00_9CAUD</name>
<dbReference type="InterPro" id="IPR016181">
    <property type="entry name" value="Acyl_CoA_acyltransferase"/>
</dbReference>
<evidence type="ECO:0000259" key="1">
    <source>
        <dbReference type="PROSITE" id="PS51186"/>
    </source>
</evidence>
<dbReference type="SUPFAM" id="SSF55729">
    <property type="entry name" value="Acyl-CoA N-acyltransferases (Nat)"/>
    <property type="match status" value="1"/>
</dbReference>
<dbReference type="Pfam" id="PF00583">
    <property type="entry name" value="Acetyltransf_1"/>
    <property type="match status" value="1"/>
</dbReference>
<dbReference type="InterPro" id="IPR000182">
    <property type="entry name" value="GNAT_dom"/>
</dbReference>
<gene>
    <name evidence="2" type="ORF">KWAN_131</name>
</gene>
<organism evidence="2 3">
    <name type="scientific">Erwinia phage vB_EamM_Kwan</name>
    <dbReference type="NCBI Taxonomy" id="1883374"/>
    <lineage>
        <taxon>Viruses</taxon>
        <taxon>Duplodnaviria</taxon>
        <taxon>Heunggongvirae</taxon>
        <taxon>Uroviricota</taxon>
        <taxon>Caudoviricetes</taxon>
        <taxon>Chimalliviridae</taxon>
        <taxon>Wellingtonvirus</taxon>
        <taxon>Wellingtonvirus wellington</taxon>
    </lineage>
</organism>
<reference evidence="2 3" key="1">
    <citation type="submission" date="2016-06" db="EMBL/GenBank/DDBJ databases">
        <authorList>
            <person name="Kjaerup R.B."/>
            <person name="Dalgaard T.S."/>
            <person name="Juul-Madsen H.R."/>
        </authorList>
    </citation>
    <scope>NUCLEOTIDE SEQUENCE [LARGE SCALE GENOMIC DNA]</scope>
</reference>
<sequence length="317" mass="35432">MPIIRLSVGVLKTQEFAHLADNPKLWMRLKSHVKDDDMRVYALVTAGGIPQAYAVCSYTSGSTSLLCSYFEDLIPNSINRPFWLALLDYTGFDVLRIVAPNDAIGEIVKGYEFKLVEEMWVGNVTPYRGFPVSENIHSVSGDAFYKLSTEDVEDLHKLIWAATVAEINTDVLERRLTQMVPNGMDEVLGRTGDYHYEVFVLREPELKNRIIGFAYCHKLEPGYVAVGGLGVAQEHQNKRHGRKLAAAVLAHASGMTDQVYATVLSQNHASRHLFADILKFKPVMSVYGISRNEVDKPVPHVTKVAAEKRAKQMLGLL</sequence>
<dbReference type="RefSeq" id="YP_009278736.1">
    <property type="nucleotide sequence ID" value="NC_031010.1"/>
</dbReference>
<accession>A0A1B2IE00</accession>
<dbReference type="CDD" id="cd04301">
    <property type="entry name" value="NAT_SF"/>
    <property type="match status" value="1"/>
</dbReference>
<keyword evidence="2" id="KW-0808">Transferase</keyword>
<dbReference type="Gene3D" id="3.40.630.30">
    <property type="match status" value="1"/>
</dbReference>